<comment type="similarity">
    <text evidence="1">Belongs to the metallophosphoesterase superfamily. YfcE family.</text>
</comment>
<accession>A0A517N0N6</accession>
<organism evidence="3 4">
    <name type="scientific">Adhaeretor mobilis</name>
    <dbReference type="NCBI Taxonomy" id="1930276"/>
    <lineage>
        <taxon>Bacteria</taxon>
        <taxon>Pseudomonadati</taxon>
        <taxon>Planctomycetota</taxon>
        <taxon>Planctomycetia</taxon>
        <taxon>Pirellulales</taxon>
        <taxon>Lacipirellulaceae</taxon>
        <taxon>Adhaeretor</taxon>
    </lineage>
</organism>
<dbReference type="Pfam" id="PF12850">
    <property type="entry name" value="Metallophos_2"/>
    <property type="match status" value="1"/>
</dbReference>
<dbReference type="GO" id="GO:0005737">
    <property type="term" value="C:cytoplasm"/>
    <property type="evidence" value="ECO:0007669"/>
    <property type="project" value="TreeGrafter"/>
</dbReference>
<proteinExistence type="inferred from homology"/>
<sequence>MSSSINTTRIALFGGVYSNYLALEATLVDARNRGVDAVYCLGDFGAFGPYPDRALELLRENNVACLQGNYDDSIGNELEDCQCGYTDPRDNHFAQLSYDYTLANTSADHKAWMRTLPPTRRLDLGGRTALLCHGSPRRVNEFLWESTTSTHFLDSLAAEYEADLMLVTHTGIKWQRELASGKQFVNVGVLGRPENDGTTNVWYTLLEVANDIVSAKFVPVAYDQELLAREMRAEQLPEEFVEAILTGWWTTCLEVLPSKERRRGRF</sequence>
<dbReference type="InterPro" id="IPR011152">
    <property type="entry name" value="Pesterase_MJ0912"/>
</dbReference>
<dbReference type="InterPro" id="IPR029052">
    <property type="entry name" value="Metallo-depent_PP-like"/>
</dbReference>
<protein>
    <submittedName>
        <fullName evidence="3">Calcineurin-like phosphoesterase superfamily domain protein</fullName>
    </submittedName>
</protein>
<dbReference type="AlphaFoldDB" id="A0A517N0N6"/>
<dbReference type="InterPro" id="IPR050126">
    <property type="entry name" value="Ap4A_hydrolase"/>
</dbReference>
<dbReference type="PANTHER" id="PTHR42850:SF2">
    <property type="entry name" value="BLL5683 PROTEIN"/>
    <property type="match status" value="1"/>
</dbReference>
<reference evidence="3 4" key="1">
    <citation type="submission" date="2019-02" db="EMBL/GenBank/DDBJ databases">
        <title>Deep-cultivation of Planctomycetes and their phenomic and genomic characterization uncovers novel biology.</title>
        <authorList>
            <person name="Wiegand S."/>
            <person name="Jogler M."/>
            <person name="Boedeker C."/>
            <person name="Pinto D."/>
            <person name="Vollmers J."/>
            <person name="Rivas-Marin E."/>
            <person name="Kohn T."/>
            <person name="Peeters S.H."/>
            <person name="Heuer A."/>
            <person name="Rast P."/>
            <person name="Oberbeckmann S."/>
            <person name="Bunk B."/>
            <person name="Jeske O."/>
            <person name="Meyerdierks A."/>
            <person name="Storesund J.E."/>
            <person name="Kallscheuer N."/>
            <person name="Luecker S."/>
            <person name="Lage O.M."/>
            <person name="Pohl T."/>
            <person name="Merkel B.J."/>
            <person name="Hornburger P."/>
            <person name="Mueller R.-W."/>
            <person name="Bruemmer F."/>
            <person name="Labrenz M."/>
            <person name="Spormann A.M."/>
            <person name="Op den Camp H."/>
            <person name="Overmann J."/>
            <person name="Amann R."/>
            <person name="Jetten M.S.M."/>
            <person name="Mascher T."/>
            <person name="Medema M.H."/>
            <person name="Devos D.P."/>
            <person name="Kaster A.-K."/>
            <person name="Ovreas L."/>
            <person name="Rohde M."/>
            <person name="Galperin M.Y."/>
            <person name="Jogler C."/>
        </authorList>
    </citation>
    <scope>NUCLEOTIDE SEQUENCE [LARGE SCALE GENOMIC DNA]</scope>
    <source>
        <strain evidence="3 4">HG15A2</strain>
    </source>
</reference>
<keyword evidence="4" id="KW-1185">Reference proteome</keyword>
<dbReference type="PANTHER" id="PTHR42850">
    <property type="entry name" value="METALLOPHOSPHOESTERASE"/>
    <property type="match status" value="1"/>
</dbReference>
<name>A0A517N0N6_9BACT</name>
<dbReference type="SUPFAM" id="SSF56300">
    <property type="entry name" value="Metallo-dependent phosphatases"/>
    <property type="match status" value="1"/>
</dbReference>
<dbReference type="EMBL" id="CP036263">
    <property type="protein sequence ID" value="QDT00696.1"/>
    <property type="molecule type" value="Genomic_DNA"/>
</dbReference>
<dbReference type="Proteomes" id="UP000319852">
    <property type="component" value="Chromosome"/>
</dbReference>
<evidence type="ECO:0000256" key="1">
    <source>
        <dbReference type="ARBA" id="ARBA00008950"/>
    </source>
</evidence>
<feature type="domain" description="Calcineurin-like phosphoesterase" evidence="2">
    <location>
        <begin position="19"/>
        <end position="208"/>
    </location>
</feature>
<dbReference type="GO" id="GO:0016791">
    <property type="term" value="F:phosphatase activity"/>
    <property type="evidence" value="ECO:0007669"/>
    <property type="project" value="TreeGrafter"/>
</dbReference>
<evidence type="ECO:0000259" key="2">
    <source>
        <dbReference type="Pfam" id="PF12850"/>
    </source>
</evidence>
<gene>
    <name evidence="3" type="ORF">HG15A2_40360</name>
</gene>
<dbReference type="RefSeq" id="WP_246117793.1">
    <property type="nucleotide sequence ID" value="NZ_CP036263.1"/>
</dbReference>
<evidence type="ECO:0000313" key="3">
    <source>
        <dbReference type="EMBL" id="QDT00696.1"/>
    </source>
</evidence>
<dbReference type="Gene3D" id="3.60.21.10">
    <property type="match status" value="1"/>
</dbReference>
<dbReference type="CDD" id="cd00838">
    <property type="entry name" value="MPP_superfamily"/>
    <property type="match status" value="1"/>
</dbReference>
<dbReference type="KEGG" id="amob:HG15A2_40360"/>
<dbReference type="PIRSF" id="PIRSF000883">
    <property type="entry name" value="Pesterase_MJ0912"/>
    <property type="match status" value="1"/>
</dbReference>
<evidence type="ECO:0000313" key="4">
    <source>
        <dbReference type="Proteomes" id="UP000319852"/>
    </source>
</evidence>
<dbReference type="InterPro" id="IPR024654">
    <property type="entry name" value="Calcineurin-like_PHP_lpxH"/>
</dbReference>